<dbReference type="Gene3D" id="3.30.2090.10">
    <property type="entry name" value="Multidrug efflux transporter AcrB TolC docking domain, DN and DC subdomains"/>
    <property type="match status" value="2"/>
</dbReference>
<feature type="region of interest" description="Disordered" evidence="1">
    <location>
        <begin position="1134"/>
        <end position="1184"/>
    </location>
</feature>
<sequence>MSLRNISAWSIRNPVIPLVLFTALLIAGIVSFMRMDVTNNPDVDFPAVMVNIAQPGASPVEIENQITQRVEAAVRSINGVNSIQSSASEGSSMTFVEFEIGTDLIEAVSEVTTAIDSVRGQLPDGILEPRIQKVQVVGEPIGYFAVEADDMTIEELSWFIDDTVSKRLLKIDGMAEVERFGGVDREIEVILEPAKMQSFGVTASQINNVLRQTNLDAAGGLTELGGTRQSLRVLGNADTAFELSQRQLQLGGGRTVRLADVATVRDGYSERTSVSEVNGKEVVNFLMNRARGSSDLAVYDAAMAEMELMEQEIEGIEFIPLGTSTNYTRDQYTSSMWALVEGALLAVVVVFLFLRDWRATFISAVAIPLSAIPTFWFMDLLGFNLNFLSLLALALVAGVLVDDAIVEIENIVRHMRMGKSAYQASIDAADEIGLPVVATSFCIVAVFLPVGLMPGVSGQFFQNFGLTVVVAVLMSLAVARMVTPLMAAYFLKAQGMGAHGEGVWMDRYMAVLGWTLDSGKMATRRAGVEPPRARWVYMIMLLLTVVLLLAVTGFAMFTVFGWLAALEVPGQIAGAVSSDPYGTFFHIVSKTFEVVIVLVTSLAAFLAGWAVFKLIELAANSGGRFGGGVRYLTARFYDHRVWMLGVGWFSLLVTVLLFGQIPGQFQPTIDDENSRVEIETVPGTTLEETKRIVNSVAERLSEEPEVERQLQRIRQGQSSSIFVQLKDDRERTSIEFERELAPVLAQIPDARVRFQSQSAGFGSGRDLTVMLAGSDPELLEETALELVEQMKGLDSLVAPRIAADLNRPEIIITPREKIAADLGVTTAALSQTIRIATLGEIEQNAARFSLSDRQIPITVRLSEKARGDLTTIRNLPVQTAGGGSVPLGRVATIEFGSGPTTIQRYNQSRRVLIGADLASGVLKGEAQQQVDALPILSNLPTGVIRDVVGEEEWQAELIQNLIIAVTAGVLLVFAVLVLLYKRLMSPLVNMTSLALAPLGGVLLIWLIGMPNSMPVYIGILLLLGIVSKNSILLIDFAIEEMDRGTSKLEAIMEAGHKRAQPIVMTTVAMTAGMVPVALSLSGDGAWRQPMGIVVIGGLLLSTLLTLLIVPAGFSLADGFEKRVGPWLRERMLTYRPGDDGKPIPPETGGQGGVPRPAGPRPDAPIPGGAPIPARKLPPGTEPAE</sequence>
<dbReference type="Gene3D" id="1.20.1640.10">
    <property type="entry name" value="Multidrug efflux transporter AcrB transmembrane domain"/>
    <property type="match status" value="4"/>
</dbReference>
<feature type="compositionally biased region" description="Pro residues" evidence="1">
    <location>
        <begin position="1156"/>
        <end position="1169"/>
    </location>
</feature>
<feature type="transmembrane region" description="Helical" evidence="2">
    <location>
        <begin position="1059"/>
        <end position="1078"/>
    </location>
</feature>
<feature type="transmembrane region" description="Helical" evidence="2">
    <location>
        <begin position="1090"/>
        <end position="1113"/>
    </location>
</feature>
<dbReference type="OrthoDB" id="9806532at2"/>
<keyword evidence="2" id="KW-0812">Transmembrane</keyword>
<feature type="transmembrane region" description="Helical" evidence="2">
    <location>
        <begin position="987"/>
        <end position="1007"/>
    </location>
</feature>
<dbReference type="Gene3D" id="3.30.70.1320">
    <property type="entry name" value="Multidrug efflux transporter AcrB pore domain like"/>
    <property type="match status" value="1"/>
</dbReference>
<feature type="transmembrane region" description="Helical" evidence="2">
    <location>
        <begin position="432"/>
        <end position="452"/>
    </location>
</feature>
<proteinExistence type="predicted"/>
<feature type="transmembrane region" description="Helical" evidence="2">
    <location>
        <begin position="535"/>
        <end position="564"/>
    </location>
</feature>
<dbReference type="KEGG" id="elq:Ga0102493_111036"/>
<feature type="transmembrane region" description="Helical" evidence="2">
    <location>
        <begin position="584"/>
        <end position="612"/>
    </location>
</feature>
<evidence type="ECO:0000256" key="2">
    <source>
        <dbReference type="SAM" id="Phobius"/>
    </source>
</evidence>
<feature type="transmembrane region" description="Helical" evidence="2">
    <location>
        <begin position="464"/>
        <end position="491"/>
    </location>
</feature>
<dbReference type="EMBL" id="JMIX01000012">
    <property type="protein sequence ID" value="KEO90678.1"/>
    <property type="molecule type" value="Genomic_DNA"/>
</dbReference>
<protein>
    <submittedName>
        <fullName evidence="3">Transporter</fullName>
    </submittedName>
</protein>
<evidence type="ECO:0000256" key="1">
    <source>
        <dbReference type="SAM" id="MobiDB-lite"/>
    </source>
</evidence>
<feature type="transmembrane region" description="Helical" evidence="2">
    <location>
        <begin position="361"/>
        <end position="378"/>
    </location>
</feature>
<evidence type="ECO:0000313" key="4">
    <source>
        <dbReference type="Proteomes" id="UP000027866"/>
    </source>
</evidence>
<dbReference type="InterPro" id="IPR027463">
    <property type="entry name" value="AcrB_DN_DC_subdom"/>
</dbReference>
<keyword evidence="2" id="KW-1133">Transmembrane helix</keyword>
<comment type="caution">
    <text evidence="3">The sequence shown here is derived from an EMBL/GenBank/DDBJ whole genome shotgun (WGS) entry which is preliminary data.</text>
</comment>
<dbReference type="InterPro" id="IPR001036">
    <property type="entry name" value="Acrflvin-R"/>
</dbReference>
<dbReference type="Gene3D" id="3.30.70.1440">
    <property type="entry name" value="Multidrug efflux transporter AcrB pore domain"/>
    <property type="match status" value="1"/>
</dbReference>
<feature type="transmembrane region" description="Helical" evidence="2">
    <location>
        <begin position="1013"/>
        <end position="1038"/>
    </location>
</feature>
<dbReference type="SUPFAM" id="SSF82693">
    <property type="entry name" value="Multidrug efflux transporter AcrB pore domain, PN1, PN2, PC1 and PC2 subdomains"/>
    <property type="match status" value="3"/>
</dbReference>
<dbReference type="SUPFAM" id="SSF82866">
    <property type="entry name" value="Multidrug efflux transporter AcrB transmembrane domain"/>
    <property type="match status" value="2"/>
</dbReference>
<gene>
    <name evidence="3" type="ORF">EH32_02325</name>
</gene>
<feature type="transmembrane region" description="Helical" evidence="2">
    <location>
        <begin position="336"/>
        <end position="354"/>
    </location>
</feature>
<dbReference type="AlphaFoldDB" id="A0A074MFQ5"/>
<keyword evidence="2" id="KW-0472">Membrane</keyword>
<dbReference type="PATRIC" id="fig|39960.10.peg.103"/>
<organism evidence="3 4">
    <name type="scientific">Erythrobacter litoralis</name>
    <dbReference type="NCBI Taxonomy" id="39960"/>
    <lineage>
        <taxon>Bacteria</taxon>
        <taxon>Pseudomonadati</taxon>
        <taxon>Pseudomonadota</taxon>
        <taxon>Alphaproteobacteria</taxon>
        <taxon>Sphingomonadales</taxon>
        <taxon>Erythrobacteraceae</taxon>
        <taxon>Erythrobacter/Porphyrobacter group</taxon>
        <taxon>Erythrobacter</taxon>
    </lineage>
</organism>
<dbReference type="PANTHER" id="PTHR32063:SF77">
    <property type="entry name" value="ACR FAMILY TRANSPORT PROTEIN"/>
    <property type="match status" value="1"/>
</dbReference>
<dbReference type="Pfam" id="PF00873">
    <property type="entry name" value="ACR_tran"/>
    <property type="match status" value="2"/>
</dbReference>
<evidence type="ECO:0000313" key="3">
    <source>
        <dbReference type="EMBL" id="KEO90678.1"/>
    </source>
</evidence>
<keyword evidence="4" id="KW-1185">Reference proteome</keyword>
<dbReference type="Proteomes" id="UP000027866">
    <property type="component" value="Unassembled WGS sequence"/>
</dbReference>
<reference evidence="3 4" key="1">
    <citation type="submission" date="2014-04" db="EMBL/GenBank/DDBJ databases">
        <title>A comprehensive comparison of genomes of Erythrobacter spp. Strains.</title>
        <authorList>
            <person name="Zheng Q."/>
        </authorList>
    </citation>
    <scope>NUCLEOTIDE SEQUENCE [LARGE SCALE GENOMIC DNA]</scope>
    <source>
        <strain evidence="3 4">DSM 8509</strain>
    </source>
</reference>
<dbReference type="PRINTS" id="PR00702">
    <property type="entry name" value="ACRIFLAVINRP"/>
</dbReference>
<dbReference type="GO" id="GO:0042910">
    <property type="term" value="F:xenobiotic transmembrane transporter activity"/>
    <property type="evidence" value="ECO:0007669"/>
    <property type="project" value="TreeGrafter"/>
</dbReference>
<accession>A0A074MFQ5</accession>
<dbReference type="SUPFAM" id="SSF82714">
    <property type="entry name" value="Multidrug efflux transporter AcrB TolC docking domain, DN and DC subdomains"/>
    <property type="match status" value="2"/>
</dbReference>
<dbReference type="GO" id="GO:0005886">
    <property type="term" value="C:plasma membrane"/>
    <property type="evidence" value="ECO:0007669"/>
    <property type="project" value="TreeGrafter"/>
</dbReference>
<feature type="transmembrane region" description="Helical" evidence="2">
    <location>
        <begin position="961"/>
        <end position="980"/>
    </location>
</feature>
<feature type="transmembrane region" description="Helical" evidence="2">
    <location>
        <begin position="641"/>
        <end position="659"/>
    </location>
</feature>
<feature type="transmembrane region" description="Helical" evidence="2">
    <location>
        <begin position="390"/>
        <end position="412"/>
    </location>
</feature>
<dbReference type="Gene3D" id="3.30.70.1430">
    <property type="entry name" value="Multidrug efflux transporter AcrB pore domain"/>
    <property type="match status" value="2"/>
</dbReference>
<dbReference type="PANTHER" id="PTHR32063">
    <property type="match status" value="1"/>
</dbReference>
<name>A0A074MFQ5_9SPHN</name>
<feature type="transmembrane region" description="Helical" evidence="2">
    <location>
        <begin position="15"/>
        <end position="33"/>
    </location>
</feature>
<dbReference type="RefSeq" id="WP_034905900.1">
    <property type="nucleotide sequence ID" value="NZ_CP017057.1"/>
</dbReference>